<evidence type="ECO:0000256" key="6">
    <source>
        <dbReference type="ARBA" id="ARBA00022989"/>
    </source>
</evidence>
<organism evidence="9 10">
    <name type="scientific">Selenomonas montiformis</name>
    <dbReference type="NCBI Taxonomy" id="2652285"/>
    <lineage>
        <taxon>Bacteria</taxon>
        <taxon>Bacillati</taxon>
        <taxon>Bacillota</taxon>
        <taxon>Negativicutes</taxon>
        <taxon>Selenomonadales</taxon>
        <taxon>Selenomonadaceae</taxon>
        <taxon>Selenomonas</taxon>
    </lineage>
</organism>
<evidence type="ECO:0000256" key="4">
    <source>
        <dbReference type="ARBA" id="ARBA00022475"/>
    </source>
</evidence>
<feature type="transmembrane region" description="Helical" evidence="8">
    <location>
        <begin position="56"/>
        <end position="75"/>
    </location>
</feature>
<evidence type="ECO:0000256" key="3">
    <source>
        <dbReference type="ARBA" id="ARBA00022448"/>
    </source>
</evidence>
<dbReference type="AlphaFoldDB" id="A0A6I2UT91"/>
<name>A0A6I2UT91_9FIRM</name>
<evidence type="ECO:0000313" key="10">
    <source>
        <dbReference type="Proteomes" id="UP000430222"/>
    </source>
</evidence>
<feature type="transmembrane region" description="Helical" evidence="8">
    <location>
        <begin position="81"/>
        <end position="100"/>
    </location>
</feature>
<feature type="transmembrane region" description="Helical" evidence="8">
    <location>
        <begin position="31"/>
        <end position="49"/>
    </location>
</feature>
<sequence>MGYYLTHIVELSFRTFAYKSTKEEWFTSWTIMYWVWWISWAPFVGLFIAKISRGRTIREFVVCVLLIPTVFNLLWMTVIMALPFSLIMVVMAFCLLRGLWVDDSYFSRNLSKSTAYWDGKHWQARLQPQVHAPRGTADRCPAPVRALYPHDCQQQA</sequence>
<evidence type="ECO:0000256" key="2">
    <source>
        <dbReference type="ARBA" id="ARBA00005658"/>
    </source>
</evidence>
<keyword evidence="3" id="KW-0813">Transport</keyword>
<evidence type="ECO:0000256" key="8">
    <source>
        <dbReference type="SAM" id="Phobius"/>
    </source>
</evidence>
<dbReference type="PROSITE" id="PS01303">
    <property type="entry name" value="BCCT"/>
    <property type="match status" value="1"/>
</dbReference>
<gene>
    <name evidence="9" type="ORF">FYJ78_09455</name>
</gene>
<evidence type="ECO:0000256" key="1">
    <source>
        <dbReference type="ARBA" id="ARBA00004651"/>
    </source>
</evidence>
<evidence type="ECO:0000256" key="5">
    <source>
        <dbReference type="ARBA" id="ARBA00022692"/>
    </source>
</evidence>
<dbReference type="PANTHER" id="PTHR30047:SF7">
    <property type="entry name" value="HIGH-AFFINITY CHOLINE TRANSPORT PROTEIN"/>
    <property type="match status" value="1"/>
</dbReference>
<keyword evidence="7 8" id="KW-0472">Membrane</keyword>
<dbReference type="Pfam" id="PF02028">
    <property type="entry name" value="BCCT"/>
    <property type="match status" value="1"/>
</dbReference>
<dbReference type="GO" id="GO:0022857">
    <property type="term" value="F:transmembrane transporter activity"/>
    <property type="evidence" value="ECO:0007669"/>
    <property type="project" value="InterPro"/>
</dbReference>
<accession>A0A6I2UT91</accession>
<dbReference type="InterPro" id="IPR018093">
    <property type="entry name" value="BCCT_CS"/>
</dbReference>
<comment type="similarity">
    <text evidence="2">Belongs to the BCCT transporter (TC 2.A.15) family.</text>
</comment>
<evidence type="ECO:0000256" key="7">
    <source>
        <dbReference type="ARBA" id="ARBA00023136"/>
    </source>
</evidence>
<dbReference type="Proteomes" id="UP000430222">
    <property type="component" value="Unassembled WGS sequence"/>
</dbReference>
<protein>
    <submittedName>
        <fullName evidence="9">Uncharacterized protein</fullName>
    </submittedName>
</protein>
<evidence type="ECO:0000313" key="9">
    <source>
        <dbReference type="EMBL" id="MSV25393.1"/>
    </source>
</evidence>
<keyword evidence="6 8" id="KW-1133">Transmembrane helix</keyword>
<dbReference type="GO" id="GO:0005886">
    <property type="term" value="C:plasma membrane"/>
    <property type="evidence" value="ECO:0007669"/>
    <property type="project" value="UniProtKB-SubCell"/>
</dbReference>
<proteinExistence type="inferred from homology"/>
<keyword evidence="5 8" id="KW-0812">Transmembrane</keyword>
<dbReference type="PANTHER" id="PTHR30047">
    <property type="entry name" value="HIGH-AFFINITY CHOLINE TRANSPORT PROTEIN-RELATED"/>
    <property type="match status" value="1"/>
</dbReference>
<dbReference type="InterPro" id="IPR000060">
    <property type="entry name" value="BCCT_transptr"/>
</dbReference>
<comment type="caution">
    <text evidence="9">The sequence shown here is derived from an EMBL/GenBank/DDBJ whole genome shotgun (WGS) entry which is preliminary data.</text>
</comment>
<dbReference type="EMBL" id="VUNL01000010">
    <property type="protein sequence ID" value="MSV25393.1"/>
    <property type="molecule type" value="Genomic_DNA"/>
</dbReference>
<reference evidence="9 10" key="1">
    <citation type="submission" date="2019-08" db="EMBL/GenBank/DDBJ databases">
        <title>In-depth cultivation of the pig gut microbiome towards novel bacterial diversity and tailored functional studies.</title>
        <authorList>
            <person name="Wylensek D."/>
            <person name="Hitch T.C.A."/>
            <person name="Clavel T."/>
        </authorList>
    </citation>
    <scope>NUCLEOTIDE SEQUENCE [LARGE SCALE GENOMIC DNA]</scope>
    <source>
        <strain evidence="10">WCA-380-WT-3B3</strain>
    </source>
</reference>
<dbReference type="RefSeq" id="WP_415945100.1">
    <property type="nucleotide sequence ID" value="NZ_CBCTNG010000002.1"/>
</dbReference>
<comment type="subcellular location">
    <subcellularLocation>
        <location evidence="1">Cell membrane</location>
        <topology evidence="1">Multi-pass membrane protein</topology>
    </subcellularLocation>
</comment>
<keyword evidence="10" id="KW-1185">Reference proteome</keyword>
<keyword evidence="4" id="KW-1003">Cell membrane</keyword>